<feature type="region of interest" description="Disordered" evidence="1">
    <location>
        <begin position="1"/>
        <end position="22"/>
    </location>
</feature>
<proteinExistence type="predicted"/>
<keyword evidence="3" id="KW-1185">Reference proteome</keyword>
<reference evidence="2 3" key="1">
    <citation type="submission" date="2021-01" db="EMBL/GenBank/DDBJ databases">
        <title>Whole genome shotgun sequence of Planotetraspora mira NBRC 15435.</title>
        <authorList>
            <person name="Komaki H."/>
            <person name="Tamura T."/>
        </authorList>
    </citation>
    <scope>NUCLEOTIDE SEQUENCE [LARGE SCALE GENOMIC DNA]</scope>
    <source>
        <strain evidence="2 3">NBRC 15435</strain>
    </source>
</reference>
<evidence type="ECO:0000256" key="1">
    <source>
        <dbReference type="SAM" id="MobiDB-lite"/>
    </source>
</evidence>
<accession>A0A8J3X4J2</accession>
<organism evidence="2 3">
    <name type="scientific">Planotetraspora mira</name>
    <dbReference type="NCBI Taxonomy" id="58121"/>
    <lineage>
        <taxon>Bacteria</taxon>
        <taxon>Bacillati</taxon>
        <taxon>Actinomycetota</taxon>
        <taxon>Actinomycetes</taxon>
        <taxon>Streptosporangiales</taxon>
        <taxon>Streptosporangiaceae</taxon>
        <taxon>Planotetraspora</taxon>
    </lineage>
</organism>
<evidence type="ECO:0000313" key="3">
    <source>
        <dbReference type="Proteomes" id="UP000650628"/>
    </source>
</evidence>
<gene>
    <name evidence="2" type="ORF">Pmi06nite_10170</name>
</gene>
<dbReference type="EMBL" id="BOOO01000004">
    <property type="protein sequence ID" value="GII27575.1"/>
    <property type="molecule type" value="Genomic_DNA"/>
</dbReference>
<protein>
    <submittedName>
        <fullName evidence="2">Uncharacterized protein</fullName>
    </submittedName>
</protein>
<dbReference type="Proteomes" id="UP000650628">
    <property type="component" value="Unassembled WGS sequence"/>
</dbReference>
<comment type="caution">
    <text evidence="2">The sequence shown here is derived from an EMBL/GenBank/DDBJ whole genome shotgun (WGS) entry which is preliminary data.</text>
</comment>
<evidence type="ECO:0000313" key="2">
    <source>
        <dbReference type="EMBL" id="GII27575.1"/>
    </source>
</evidence>
<sequence length="101" mass="10896">MTRRRWSRRSLSSPAPAAVPTWTGRVPTLRSHVIAPPRISPGLEMGEDPVPDASRLDLQARGHWFEPSTAHLENGARVISVPLAGADDLAWTPLALGATTL</sequence>
<name>A0A8J3X4J2_9ACTN</name>
<dbReference type="AlphaFoldDB" id="A0A8J3X4J2"/>